<keyword evidence="2" id="KW-1003">Cell membrane</keyword>
<keyword evidence="14" id="KW-1185">Reference proteome</keyword>
<dbReference type="AlphaFoldDB" id="A0A9D3NZM1"/>
<dbReference type="Proteomes" id="UP000824219">
    <property type="component" value="Linkage Group LG06"/>
</dbReference>
<feature type="transmembrane region" description="Helical" evidence="11">
    <location>
        <begin position="85"/>
        <end position="110"/>
    </location>
</feature>
<dbReference type="InterPro" id="IPR017452">
    <property type="entry name" value="GPCR_Rhodpsn_7TM"/>
</dbReference>
<name>A0A9D3NZM1_9TELE</name>
<comment type="caution">
    <text evidence="13">The sequence shown here is derived from an EMBL/GenBank/DDBJ whole genome shotgun (WGS) entry which is preliminary data.</text>
</comment>
<evidence type="ECO:0000256" key="2">
    <source>
        <dbReference type="ARBA" id="ARBA00022475"/>
    </source>
</evidence>
<dbReference type="Pfam" id="PF00001">
    <property type="entry name" value="7tm_1"/>
    <property type="match status" value="1"/>
</dbReference>
<feature type="transmembrane region" description="Helical" evidence="11">
    <location>
        <begin position="160"/>
        <end position="179"/>
    </location>
</feature>
<dbReference type="Gene3D" id="1.20.1070.10">
    <property type="entry name" value="Rhodopsin 7-helix transmembrane proteins"/>
    <property type="match status" value="1"/>
</dbReference>
<keyword evidence="5 10" id="KW-0297">G-protein coupled receptor</keyword>
<keyword evidence="7 10" id="KW-0675">Receptor</keyword>
<feature type="transmembrane region" description="Helical" evidence="11">
    <location>
        <begin position="305"/>
        <end position="333"/>
    </location>
</feature>
<evidence type="ECO:0000259" key="12">
    <source>
        <dbReference type="PROSITE" id="PS50262"/>
    </source>
</evidence>
<evidence type="ECO:0000313" key="14">
    <source>
        <dbReference type="Proteomes" id="UP000824219"/>
    </source>
</evidence>
<dbReference type="OrthoDB" id="10018052at2759"/>
<evidence type="ECO:0000256" key="9">
    <source>
        <dbReference type="ARBA" id="ARBA00023224"/>
    </source>
</evidence>
<feature type="transmembrane region" description="Helical" evidence="11">
    <location>
        <begin position="242"/>
        <end position="269"/>
    </location>
</feature>
<dbReference type="GO" id="GO:0005886">
    <property type="term" value="C:plasma membrane"/>
    <property type="evidence" value="ECO:0007669"/>
    <property type="project" value="UniProtKB-SubCell"/>
</dbReference>
<evidence type="ECO:0000313" key="13">
    <source>
        <dbReference type="EMBL" id="KAG7331898.1"/>
    </source>
</evidence>
<evidence type="ECO:0000256" key="1">
    <source>
        <dbReference type="ARBA" id="ARBA00004651"/>
    </source>
</evidence>
<dbReference type="InterPro" id="IPR051880">
    <property type="entry name" value="GPC_Orphan_Receptors"/>
</dbReference>
<protein>
    <recommendedName>
        <fullName evidence="12">G-protein coupled receptors family 1 profile domain-containing protein</fullName>
    </recommendedName>
</protein>
<dbReference type="PANTHER" id="PTHR24245">
    <property type="entry name" value="G-PROTEIN COUPLED RECEPTOR"/>
    <property type="match status" value="1"/>
</dbReference>
<gene>
    <name evidence="13" type="ORF">KOW79_005867</name>
</gene>
<evidence type="ECO:0000256" key="11">
    <source>
        <dbReference type="SAM" id="Phobius"/>
    </source>
</evidence>
<dbReference type="PANTHER" id="PTHR24245:SF1">
    <property type="entry name" value="G-PROTEIN COUPLED RECEPTOR 63-RELATED"/>
    <property type="match status" value="1"/>
</dbReference>
<keyword evidence="4 11" id="KW-1133">Transmembrane helix</keyword>
<feature type="transmembrane region" description="Helical" evidence="11">
    <location>
        <begin position="122"/>
        <end position="140"/>
    </location>
</feature>
<reference evidence="13 14" key="1">
    <citation type="submission" date="2021-06" db="EMBL/GenBank/DDBJ databases">
        <title>Chromosome-level genome assembly of the red-tail catfish (Hemibagrus wyckioides).</title>
        <authorList>
            <person name="Shao F."/>
        </authorList>
    </citation>
    <scope>NUCLEOTIDE SEQUENCE [LARGE SCALE GENOMIC DNA]</scope>
    <source>
        <strain evidence="13">EC202008001</strain>
        <tissue evidence="13">Blood</tissue>
    </source>
</reference>
<dbReference type="SUPFAM" id="SSF81321">
    <property type="entry name" value="Family A G protein-coupled receptor-like"/>
    <property type="match status" value="1"/>
</dbReference>
<keyword evidence="9 10" id="KW-0807">Transducer</keyword>
<dbReference type="PRINTS" id="PR00237">
    <property type="entry name" value="GPCRRHODOPSN"/>
</dbReference>
<proteinExistence type="inferred from homology"/>
<feature type="domain" description="G-protein coupled receptors family 1 profile" evidence="12">
    <location>
        <begin position="101"/>
        <end position="364"/>
    </location>
</feature>
<feature type="transmembrane region" description="Helical" evidence="11">
    <location>
        <begin position="345"/>
        <end position="365"/>
    </location>
</feature>
<dbReference type="GO" id="GO:0004930">
    <property type="term" value="F:G protein-coupled receptor activity"/>
    <property type="evidence" value="ECO:0007669"/>
    <property type="project" value="UniProtKB-KW"/>
</dbReference>
<evidence type="ECO:0000256" key="8">
    <source>
        <dbReference type="ARBA" id="ARBA00023180"/>
    </source>
</evidence>
<dbReference type="PROSITE" id="PS50262">
    <property type="entry name" value="G_PROTEIN_RECEP_F1_2"/>
    <property type="match status" value="1"/>
</dbReference>
<comment type="subcellular location">
    <subcellularLocation>
        <location evidence="1">Cell membrane</location>
        <topology evidence="1">Multi-pass membrane protein</topology>
    </subcellularLocation>
</comment>
<keyword evidence="3 10" id="KW-0812">Transmembrane</keyword>
<evidence type="ECO:0000256" key="6">
    <source>
        <dbReference type="ARBA" id="ARBA00023136"/>
    </source>
</evidence>
<keyword evidence="6 11" id="KW-0472">Membrane</keyword>
<keyword evidence="8" id="KW-0325">Glycoprotein</keyword>
<evidence type="ECO:0000256" key="3">
    <source>
        <dbReference type="ARBA" id="ARBA00022692"/>
    </source>
</evidence>
<feature type="transmembrane region" description="Helical" evidence="11">
    <location>
        <begin position="200"/>
        <end position="222"/>
    </location>
</feature>
<dbReference type="EMBL" id="JAHKSW010000006">
    <property type="protein sequence ID" value="KAG7331898.1"/>
    <property type="molecule type" value="Genomic_DNA"/>
</dbReference>
<comment type="similarity">
    <text evidence="10">Belongs to the G-protein coupled receptor 1 family.</text>
</comment>
<accession>A0A9D3NZM1</accession>
<dbReference type="InterPro" id="IPR000276">
    <property type="entry name" value="GPCR_Rhodpsn"/>
</dbReference>
<evidence type="ECO:0000256" key="4">
    <source>
        <dbReference type="ARBA" id="ARBA00022989"/>
    </source>
</evidence>
<dbReference type="PROSITE" id="PS00237">
    <property type="entry name" value="G_PROTEIN_RECEP_F1_1"/>
    <property type="match status" value="1"/>
</dbReference>
<evidence type="ECO:0000256" key="7">
    <source>
        <dbReference type="ARBA" id="ARBA00023170"/>
    </source>
</evidence>
<evidence type="ECO:0000256" key="5">
    <source>
        <dbReference type="ARBA" id="ARBA00023040"/>
    </source>
</evidence>
<sequence>MFPGGAVNPTGKLFAIANNRLTLPRPSAAISQSDSMENSSSLSWWENSSSLVLRTLWVTPTTQVTEQGVVGQEVGGHVLSVPLQVFFSVVMVCVLLLALCGNAVVCVMVYRRAVMRSAINFLLANLAFADMVLAVTAMPFDLVTLVTAQWPFSSTLCRTSAMFLWLCMSVGVAMLLVISMDRFLIIVRREDRLTPHRAKILIAASWILAFFLAFPLFLGYPSLQVPPSALQCILTYSPDSGYHGYVVVLALFTFFMPFTVMAFAFGMILSSIRHNALRIRCDSALSLSKPRPLHLSVDVGFKTRAFFTILLLFVLALASLAPLVVFSLCAVFSSAVYSGAGLFQVSAWLLILSFLRPALNPLIYYCRIRKFRLACARWVPSLCRLRPPLTSSAQRRIQPSAVYACSDHRSSI</sequence>
<evidence type="ECO:0000256" key="10">
    <source>
        <dbReference type="RuleBase" id="RU000688"/>
    </source>
</evidence>
<dbReference type="FunFam" id="1.20.1070.10:FF:000080">
    <property type="entry name" value="probable G-protein coupled receptor 63"/>
    <property type="match status" value="1"/>
</dbReference>
<organism evidence="13 14">
    <name type="scientific">Hemibagrus wyckioides</name>
    <dbReference type="NCBI Taxonomy" id="337641"/>
    <lineage>
        <taxon>Eukaryota</taxon>
        <taxon>Metazoa</taxon>
        <taxon>Chordata</taxon>
        <taxon>Craniata</taxon>
        <taxon>Vertebrata</taxon>
        <taxon>Euteleostomi</taxon>
        <taxon>Actinopterygii</taxon>
        <taxon>Neopterygii</taxon>
        <taxon>Teleostei</taxon>
        <taxon>Ostariophysi</taxon>
        <taxon>Siluriformes</taxon>
        <taxon>Bagridae</taxon>
        <taxon>Hemibagrus</taxon>
    </lineage>
</organism>